<dbReference type="CDD" id="cd04301">
    <property type="entry name" value="NAT_SF"/>
    <property type="match status" value="1"/>
</dbReference>
<gene>
    <name evidence="2" type="ORF">SAMN04489737_0443</name>
</gene>
<evidence type="ECO:0000259" key="1">
    <source>
        <dbReference type="PROSITE" id="PS51186"/>
    </source>
</evidence>
<dbReference type="InterPro" id="IPR000182">
    <property type="entry name" value="GNAT_dom"/>
</dbReference>
<organism evidence="2 3">
    <name type="scientific">Arcanobacterium phocae</name>
    <dbReference type="NCBI Taxonomy" id="131112"/>
    <lineage>
        <taxon>Bacteria</taxon>
        <taxon>Bacillati</taxon>
        <taxon>Actinomycetota</taxon>
        <taxon>Actinomycetes</taxon>
        <taxon>Actinomycetales</taxon>
        <taxon>Actinomycetaceae</taxon>
        <taxon>Arcanobacterium</taxon>
    </lineage>
</organism>
<dbReference type="Proteomes" id="UP000214355">
    <property type="component" value="Chromosome I"/>
</dbReference>
<sequence>MAGYSAKIMLVSDVYFETLTSITSPQLRADMLEMWQRNTELGAAIGVRPGDPISRYGELLAGHEQDMADGRGWLYVMRDSSTQQLLGFAWWIVGIPEGQPQHIATIKRLQVSPDFHGRGLGRMLMEHLHSPEVLASLGADIEFLHLQFRAGLGLGKLYARYGYELNVRWDVIRRNDDGSYEGWMEMIRRRDGKPMPEPRW</sequence>
<dbReference type="SUPFAM" id="SSF55729">
    <property type="entry name" value="Acyl-CoA N-acyltransferases (Nat)"/>
    <property type="match status" value="1"/>
</dbReference>
<feature type="domain" description="N-acetyltransferase" evidence="1">
    <location>
        <begin position="22"/>
        <end position="189"/>
    </location>
</feature>
<keyword evidence="3" id="KW-1185">Reference proteome</keyword>
<evidence type="ECO:0000313" key="3">
    <source>
        <dbReference type="Proteomes" id="UP000214355"/>
    </source>
</evidence>
<dbReference type="GO" id="GO:0016747">
    <property type="term" value="F:acyltransferase activity, transferring groups other than amino-acyl groups"/>
    <property type="evidence" value="ECO:0007669"/>
    <property type="project" value="InterPro"/>
</dbReference>
<keyword evidence="2" id="KW-0808">Transferase</keyword>
<dbReference type="AlphaFoldDB" id="A0A1H2LBE0"/>
<reference evidence="3" key="1">
    <citation type="submission" date="2016-10" db="EMBL/GenBank/DDBJ databases">
        <authorList>
            <person name="Varghese N."/>
            <person name="Submissions S."/>
        </authorList>
    </citation>
    <scope>NUCLEOTIDE SEQUENCE [LARGE SCALE GENOMIC DNA]</scope>
    <source>
        <strain evidence="3">DSM 10002</strain>
    </source>
</reference>
<evidence type="ECO:0000313" key="2">
    <source>
        <dbReference type="EMBL" id="SDU78360.1"/>
    </source>
</evidence>
<dbReference type="EMBL" id="LT629804">
    <property type="protein sequence ID" value="SDU78360.1"/>
    <property type="molecule type" value="Genomic_DNA"/>
</dbReference>
<dbReference type="InterPro" id="IPR016181">
    <property type="entry name" value="Acyl_CoA_acyltransferase"/>
</dbReference>
<dbReference type="STRING" id="131112.SAMN04489737_0443"/>
<dbReference type="Gene3D" id="3.40.630.30">
    <property type="match status" value="1"/>
</dbReference>
<protein>
    <submittedName>
        <fullName evidence="2">Acetyltransferase (GNAT) domain-containing protein</fullName>
    </submittedName>
</protein>
<name>A0A1H2LBE0_9ACTO</name>
<accession>A0A1H2LBE0</accession>
<dbReference type="Pfam" id="PF13508">
    <property type="entry name" value="Acetyltransf_7"/>
    <property type="match status" value="1"/>
</dbReference>
<proteinExistence type="predicted"/>
<dbReference type="PROSITE" id="PS51186">
    <property type="entry name" value="GNAT"/>
    <property type="match status" value="1"/>
</dbReference>